<comment type="caution">
    <text evidence="1">The sequence shown here is derived from an EMBL/GenBank/DDBJ whole genome shotgun (WGS) entry which is preliminary data.</text>
</comment>
<proteinExistence type="predicted"/>
<sequence length="389" mass="40901">MSPVEAARSLLDRALPLYRDSPAVDRLRALRSRVDGPLRVAVTGAPGSGRTTLLNAVVGEPVAAGSARLTVDWPGDVELVDAGADGGPADAGDVRLHLLPHPGADARVLRAHDPVTTLVVLSRADELAGGRVDALLSARRVAKRQAQGELGLLCQDVLAVSGLLALGAATLTAPEVQALEAFARVAKAELDAALLSADRFTTASPRQAPALLARLGLFGVRWSTAEARRGSTGAALVAEVARASGIVELREAIGTRFAHRAAAFRARSALTALDAVLRRDPRPATLPLVEDLERALTNLHDLSELRALADLDTGRCALGEAEPEARYLLGAHGTTPAARLSASDDAHGALLRWRSHAEDPRLTTRDRRTAAVVARTCERLLTQSPLTAR</sequence>
<dbReference type="OrthoDB" id="4379468at2"/>
<dbReference type="EMBL" id="MKQR01000025">
    <property type="protein sequence ID" value="OLR91326.1"/>
    <property type="molecule type" value="Genomic_DNA"/>
</dbReference>
<evidence type="ECO:0008006" key="3">
    <source>
        <dbReference type="Google" id="ProtNLM"/>
    </source>
</evidence>
<dbReference type="Proteomes" id="UP000186040">
    <property type="component" value="Unassembled WGS sequence"/>
</dbReference>
<dbReference type="STRING" id="1193682.BJP25_27050"/>
<dbReference type="SUPFAM" id="SSF52540">
    <property type="entry name" value="P-loop containing nucleoside triphosphate hydrolases"/>
    <property type="match status" value="1"/>
</dbReference>
<evidence type="ECO:0000313" key="1">
    <source>
        <dbReference type="EMBL" id="OLR91326.1"/>
    </source>
</evidence>
<accession>A0A1Q9LH30</accession>
<organism evidence="1 2">
    <name type="scientific">Actinokineospora bangkokensis</name>
    <dbReference type="NCBI Taxonomy" id="1193682"/>
    <lineage>
        <taxon>Bacteria</taxon>
        <taxon>Bacillati</taxon>
        <taxon>Actinomycetota</taxon>
        <taxon>Actinomycetes</taxon>
        <taxon>Pseudonocardiales</taxon>
        <taxon>Pseudonocardiaceae</taxon>
        <taxon>Actinokineospora</taxon>
    </lineage>
</organism>
<protein>
    <recommendedName>
        <fullName evidence="3">G domain-containing protein</fullName>
    </recommendedName>
</protein>
<keyword evidence="2" id="KW-1185">Reference proteome</keyword>
<gene>
    <name evidence="1" type="ORF">BJP25_27050</name>
</gene>
<name>A0A1Q9LH30_9PSEU</name>
<reference evidence="1 2" key="1">
    <citation type="submission" date="2016-10" db="EMBL/GenBank/DDBJ databases">
        <title>The Draft Genome Sequence of Actinokineospora bangkokensis 44EHWT reveals the biosynthetic pathway of antifungal compounds Thailandins with unusual extender unit butylmalonyl-CoA.</title>
        <authorList>
            <person name="Greule A."/>
            <person name="Intra B."/>
            <person name="Flemming S."/>
            <person name="Rommel M.G."/>
            <person name="Panbangred W."/>
            <person name="Bechthold A."/>
        </authorList>
    </citation>
    <scope>NUCLEOTIDE SEQUENCE [LARGE SCALE GENOMIC DNA]</scope>
    <source>
        <strain evidence="1 2">44EHW</strain>
    </source>
</reference>
<dbReference type="RefSeq" id="WP_075976983.1">
    <property type="nucleotide sequence ID" value="NZ_MKQR01000025.1"/>
</dbReference>
<evidence type="ECO:0000313" key="2">
    <source>
        <dbReference type="Proteomes" id="UP000186040"/>
    </source>
</evidence>
<dbReference type="AlphaFoldDB" id="A0A1Q9LH30"/>
<dbReference type="InterPro" id="IPR027417">
    <property type="entry name" value="P-loop_NTPase"/>
</dbReference>